<keyword evidence="7" id="KW-0472">Membrane</keyword>
<evidence type="ECO:0000256" key="4">
    <source>
        <dbReference type="ARBA" id="ARBA00022729"/>
    </source>
</evidence>
<dbReference type="EMBL" id="CP002394">
    <property type="protein sequence ID" value="ADU32096.1"/>
    <property type="molecule type" value="Genomic_DNA"/>
</dbReference>
<dbReference type="HOGENOM" id="CLU_553954_0_0_9"/>
<evidence type="ECO:0000313" key="10">
    <source>
        <dbReference type="Proteomes" id="UP000001401"/>
    </source>
</evidence>
<accession>E6TUU4</accession>
<dbReference type="Proteomes" id="UP000001401">
    <property type="component" value="Chromosome"/>
</dbReference>
<feature type="compositionally biased region" description="Acidic residues" evidence="6">
    <location>
        <begin position="50"/>
        <end position="61"/>
    </location>
</feature>
<gene>
    <name evidence="9" type="ordered locus">Bcell_3857</name>
</gene>
<name>E6TUU4_EVAC2</name>
<reference evidence="9 10" key="1">
    <citation type="submission" date="2010-12" db="EMBL/GenBank/DDBJ databases">
        <title>Complete sequence of Bacillus cellulosilyticus DSM 2522.</title>
        <authorList>
            <consortium name="US DOE Joint Genome Institute"/>
            <person name="Lucas S."/>
            <person name="Copeland A."/>
            <person name="Lapidus A."/>
            <person name="Cheng J.-F."/>
            <person name="Bruce D."/>
            <person name="Goodwin L."/>
            <person name="Pitluck S."/>
            <person name="Chertkov O."/>
            <person name="Detter J.C."/>
            <person name="Han C."/>
            <person name="Tapia R."/>
            <person name="Land M."/>
            <person name="Hauser L."/>
            <person name="Jeffries C."/>
            <person name="Kyrpides N."/>
            <person name="Ivanova N."/>
            <person name="Mikhailova N."/>
            <person name="Brumm P."/>
            <person name="Mead D."/>
            <person name="Woyke T."/>
        </authorList>
    </citation>
    <scope>NUCLEOTIDE SEQUENCE [LARGE SCALE GENOMIC DNA]</scope>
    <source>
        <strain evidence="10">ATCC 21833 / DSM 2522 / FERM P-1141 / JCM 9156 / N-4</strain>
    </source>
</reference>
<keyword evidence="3" id="KW-0964">Secreted</keyword>
<keyword evidence="2" id="KW-0134">Cell wall</keyword>
<dbReference type="OrthoDB" id="9834556at2"/>
<evidence type="ECO:0000259" key="8">
    <source>
        <dbReference type="Pfam" id="PF00746"/>
    </source>
</evidence>
<dbReference type="RefSeq" id="WP_013490427.1">
    <property type="nucleotide sequence ID" value="NC_014829.1"/>
</dbReference>
<keyword evidence="7" id="KW-0812">Transmembrane</keyword>
<keyword evidence="7" id="KW-1133">Transmembrane helix</keyword>
<evidence type="ECO:0000313" key="9">
    <source>
        <dbReference type="EMBL" id="ADU32096.1"/>
    </source>
</evidence>
<feature type="domain" description="Gram-positive cocci surface proteins LPxTG" evidence="8">
    <location>
        <begin position="444"/>
        <end position="481"/>
    </location>
</feature>
<evidence type="ECO:0000256" key="3">
    <source>
        <dbReference type="ARBA" id="ARBA00022525"/>
    </source>
</evidence>
<keyword evidence="5" id="KW-0572">Peptidoglycan-anchor</keyword>
<evidence type="ECO:0000256" key="5">
    <source>
        <dbReference type="ARBA" id="ARBA00023088"/>
    </source>
</evidence>
<sequence length="492" mass="55145" precursor="true">MKVVRTKTVSLMMAGALVISPLLSTLLIPTKISAEDIIVNNEEVISEEYLESDIEESESLEEEHQTSEANDEEVAEEEPIEEEPQENEYQAGDSTDGENDSSTDSENGEDGDGENYEDAPPSTEEDDLIEEEDSDIEENGNDEETIEEEEEASDEEEFEYFSPSKIELNESTISFAHPLSLDKRTMVAVYLDNHLMNDEDFKVYESLFISADDMSNMIETGSYLVLMLEEELDSWFHNSLVIPSSIFSGNEDVLITKKILNSGVSEIEKTEGAFQLTITEGNETIDTFEEPILIETVVISEEEIPTLQHHYYQDGYWFNQDQNGMSYNGVYWQGDYYDLQYEYEYDNDGQVIVYGLLVYGSIYHTGIFGLAEEGALTLGSWTEPEDPEENDPTEEDPSNNQPDEDPIVDEEEGSETGETETNEESGSTDEDKVATPVSSSSDNNDNGNTTLPNTATNVYNQLLLGAILILGGGVVLFGSRKIKRRQRPYVIS</sequence>
<feature type="compositionally biased region" description="Acidic residues" evidence="6">
    <location>
        <begin position="383"/>
        <end position="428"/>
    </location>
</feature>
<protein>
    <submittedName>
        <fullName evidence="9">LPXTG-motif cell wall anchor domain protein</fullName>
    </submittedName>
</protein>
<dbReference type="NCBIfam" id="TIGR01167">
    <property type="entry name" value="LPXTG_anchor"/>
    <property type="match status" value="1"/>
</dbReference>
<comment type="subcellular location">
    <subcellularLocation>
        <location evidence="1">Secreted</location>
        <location evidence="1">Cell wall</location>
        <topology evidence="1">Peptidoglycan-anchor</topology>
    </subcellularLocation>
</comment>
<evidence type="ECO:0000256" key="7">
    <source>
        <dbReference type="SAM" id="Phobius"/>
    </source>
</evidence>
<keyword evidence="4" id="KW-0732">Signal</keyword>
<evidence type="ECO:0000256" key="6">
    <source>
        <dbReference type="SAM" id="MobiDB-lite"/>
    </source>
</evidence>
<feature type="region of interest" description="Disordered" evidence="6">
    <location>
        <begin position="380"/>
        <end position="452"/>
    </location>
</feature>
<feature type="transmembrane region" description="Helical" evidence="7">
    <location>
        <begin position="458"/>
        <end position="477"/>
    </location>
</feature>
<feature type="compositionally biased region" description="Acidic residues" evidence="6">
    <location>
        <begin position="95"/>
        <end position="158"/>
    </location>
</feature>
<keyword evidence="10" id="KW-1185">Reference proteome</keyword>
<feature type="compositionally biased region" description="Low complexity" evidence="6">
    <location>
        <begin position="438"/>
        <end position="448"/>
    </location>
</feature>
<evidence type="ECO:0000256" key="2">
    <source>
        <dbReference type="ARBA" id="ARBA00022512"/>
    </source>
</evidence>
<organism evidence="9 10">
    <name type="scientific">Evansella cellulosilytica (strain ATCC 21833 / DSM 2522 / FERM P-1141 / JCM 9156 / N-4)</name>
    <name type="common">Bacillus cellulosilyticus</name>
    <dbReference type="NCBI Taxonomy" id="649639"/>
    <lineage>
        <taxon>Bacteria</taxon>
        <taxon>Bacillati</taxon>
        <taxon>Bacillota</taxon>
        <taxon>Bacilli</taxon>
        <taxon>Bacillales</taxon>
        <taxon>Bacillaceae</taxon>
        <taxon>Evansella</taxon>
    </lineage>
</organism>
<feature type="compositionally biased region" description="Acidic residues" evidence="6">
    <location>
        <begin position="69"/>
        <end position="86"/>
    </location>
</feature>
<dbReference type="InterPro" id="IPR019931">
    <property type="entry name" value="LPXTG_anchor"/>
</dbReference>
<proteinExistence type="predicted"/>
<dbReference type="AlphaFoldDB" id="E6TUU4"/>
<evidence type="ECO:0000256" key="1">
    <source>
        <dbReference type="ARBA" id="ARBA00004168"/>
    </source>
</evidence>
<dbReference type="Pfam" id="PF00746">
    <property type="entry name" value="Gram_pos_anchor"/>
    <property type="match status" value="1"/>
</dbReference>
<dbReference type="KEGG" id="bco:Bcell_3857"/>
<feature type="region of interest" description="Disordered" evidence="6">
    <location>
        <begin position="50"/>
        <end position="158"/>
    </location>
</feature>